<feature type="domain" description="Starch synthase catalytic" evidence="12">
    <location>
        <begin position="519"/>
        <end position="758"/>
    </location>
</feature>
<dbReference type="PROSITE" id="PS51257">
    <property type="entry name" value="PROKAR_LIPOPROTEIN"/>
    <property type="match status" value="1"/>
</dbReference>
<dbReference type="SUPFAM" id="SSF53756">
    <property type="entry name" value="UDP-Glycosyltransferase/glycogen phosphorylase"/>
    <property type="match status" value="1"/>
</dbReference>
<dbReference type="InterPro" id="IPR011835">
    <property type="entry name" value="GS/SS"/>
</dbReference>
<evidence type="ECO:0000259" key="11">
    <source>
        <dbReference type="Pfam" id="PF00534"/>
    </source>
</evidence>
<dbReference type="InterPro" id="IPR001296">
    <property type="entry name" value="Glyco_trans_1"/>
</dbReference>
<protein>
    <recommendedName>
        <fullName evidence="4">starch synthase</fullName>
        <ecNumber evidence="4">2.4.1.21</ecNumber>
    </recommendedName>
</protein>
<evidence type="ECO:0000313" key="14">
    <source>
        <dbReference type="Proteomes" id="UP000825935"/>
    </source>
</evidence>
<feature type="coiled-coil region" evidence="9">
    <location>
        <begin position="190"/>
        <end position="245"/>
    </location>
</feature>
<dbReference type="CDD" id="cd03791">
    <property type="entry name" value="GT5_Glycogen_synthase_DULL1-like"/>
    <property type="match status" value="1"/>
</dbReference>
<dbReference type="PANTHER" id="PTHR46083">
    <property type="match status" value="1"/>
</dbReference>
<comment type="pathway">
    <text evidence="2">Glycan biosynthesis; starch biosynthesis.</text>
</comment>
<evidence type="ECO:0000256" key="6">
    <source>
        <dbReference type="ARBA" id="ARBA00022679"/>
    </source>
</evidence>
<keyword evidence="5" id="KW-0328">Glycosyltransferase</keyword>
<dbReference type="Proteomes" id="UP000825935">
    <property type="component" value="Chromosome 5"/>
</dbReference>
<dbReference type="OrthoDB" id="2018403at2759"/>
<name>A0A8T2UR95_CERRI</name>
<proteinExistence type="inferred from homology"/>
<dbReference type="NCBIfam" id="TIGR02095">
    <property type="entry name" value="glgA"/>
    <property type="match status" value="1"/>
</dbReference>
<dbReference type="GO" id="GO:0019252">
    <property type="term" value="P:starch biosynthetic process"/>
    <property type="evidence" value="ECO:0007669"/>
    <property type="project" value="UniProtKB-KW"/>
</dbReference>
<evidence type="ECO:0000256" key="10">
    <source>
        <dbReference type="SAM" id="MobiDB-lite"/>
    </source>
</evidence>
<keyword evidence="6" id="KW-0808">Transferase</keyword>
<evidence type="ECO:0000256" key="8">
    <source>
        <dbReference type="ARBA" id="ARBA00022946"/>
    </source>
</evidence>
<dbReference type="Gene3D" id="3.40.50.2000">
    <property type="entry name" value="Glycogen Phosphorylase B"/>
    <property type="match status" value="2"/>
</dbReference>
<feature type="domain" description="Glycosyl transferase family 1" evidence="11">
    <location>
        <begin position="814"/>
        <end position="969"/>
    </location>
</feature>
<comment type="similarity">
    <text evidence="3">Belongs to the glycosyltransferase 1 family. Bacterial/plant glycogen synthase subfamily.</text>
</comment>
<dbReference type="EMBL" id="CM035410">
    <property type="protein sequence ID" value="KAH7437268.1"/>
    <property type="molecule type" value="Genomic_DNA"/>
</dbReference>
<dbReference type="NCBIfam" id="NF001905">
    <property type="entry name" value="PRK00654.2-4"/>
    <property type="match status" value="1"/>
</dbReference>
<evidence type="ECO:0000256" key="3">
    <source>
        <dbReference type="ARBA" id="ARBA00010281"/>
    </source>
</evidence>
<sequence length="1025" mass="116656">MTSFRDTLLYAQAFHSLSGCKPIVEKNRQSCRKCCRSQFHTTTLNDQRLNHTITTGKLAHRSFRSSRFYEKKSILKSVLRKGPKIAVKNNSDNGNGDPTYDKSDDSEQDRNGINDFMNNESVHEKPPNEEEYAVSSENLGAPDEIQHSNSDIDTDEIFNRVIEDLTNIVKNTEEKILSFSELRTQSLAGLEQVQKGNDELQTRLNVLKLQLEMKLIARDLENSKLRFLEQEVEILEKKLSGTLDTINALSNDNSVNYTMLAEYMETLGLEAANQAAADARREKFETKNEVLQKKMSFLESELADASEALGTSQQMEKHENSLSADDLQTSRSEKRKSPERIQPASFDSSLQLRNISSKIDLPNDVYELVALLAELKRENQVYREAIAENEMLGAQYQLLEQKLVDLERELKSKVEFHKFEMKALCSSLDKLVERRDAHSGWSKADSLKREFRNNIVLSVDRWLLEEKLSLSEASALREMTWQNQPKISDVFFSLKGQSDDVIVAGLLKLLNPRKRQRMHIVHIAAEMAPVAKVGGLADVVTGLGRAFQKENHLVEIVIPKYDCMDYSKISKLTAVEADLDSFFDGCIFKNKVWTGIVEGLPVYFIEPHHPSRLFWRGKIYGENDDFKRFTYFSRAALQFILQTEKRPDIIHCHDWHSAVIAPLYWEIYVPQGLDSARIAFTCHNFEYQGRENPAALTSCGLDPKRMHRADRMQDNFIHNQINLLKGAIIFSNIVTTVSPTYAEEVQSSEGGKGLHLTLMAQNHKVFGILNGIDTDLWNPATDLHIAQQYSTNDIDGKAVNKAALRSVLMLSGTGLDSERPIVGCVTRLVPGKGVHLIRHAIFHTLERGGQFVLLGSSPVDEIQKEFEYLSQQFYQHPHIRLIVKYDETFSHSIYAGSEIFIVPSIFEPCGLTQMIAMRYGAIPVARKTGGLNDSVFDVDDDTIPKQIRNGFTFSGKHEKDLGAALDRAFHYFTHRKEWWQDLVRQAMMVDFSWNSSANRYAELYEKAIARSKARSQKNSFPMLEP</sequence>
<evidence type="ECO:0000256" key="1">
    <source>
        <dbReference type="ARBA" id="ARBA00001478"/>
    </source>
</evidence>
<dbReference type="GO" id="GO:0009011">
    <property type="term" value="F:alpha-1,4-glucan glucosyltransferase (ADP-glucose donor) activity"/>
    <property type="evidence" value="ECO:0007669"/>
    <property type="project" value="UniProtKB-EC"/>
</dbReference>
<comment type="caution">
    <text evidence="13">The sequence shown here is derived from an EMBL/GenBank/DDBJ whole genome shotgun (WGS) entry which is preliminary data.</text>
</comment>
<evidence type="ECO:0000313" key="13">
    <source>
        <dbReference type="EMBL" id="KAH7437268.1"/>
    </source>
</evidence>
<feature type="coiled-coil region" evidence="9">
    <location>
        <begin position="269"/>
        <end position="308"/>
    </location>
</feature>
<dbReference type="Pfam" id="PF08323">
    <property type="entry name" value="Glyco_transf_5"/>
    <property type="match status" value="1"/>
</dbReference>
<dbReference type="FunFam" id="3.40.50.2000:FF:000260">
    <property type="entry name" value="Starch synthase, chloroplastic/amyloplastic"/>
    <property type="match status" value="1"/>
</dbReference>
<reference evidence="13" key="1">
    <citation type="submission" date="2021-08" db="EMBL/GenBank/DDBJ databases">
        <title>WGS assembly of Ceratopteris richardii.</title>
        <authorList>
            <person name="Marchant D.B."/>
            <person name="Chen G."/>
            <person name="Jenkins J."/>
            <person name="Shu S."/>
            <person name="Leebens-Mack J."/>
            <person name="Grimwood J."/>
            <person name="Schmutz J."/>
            <person name="Soltis P."/>
            <person name="Soltis D."/>
            <person name="Chen Z.-H."/>
        </authorList>
    </citation>
    <scope>NUCLEOTIDE SEQUENCE</scope>
    <source>
        <strain evidence="13">Whitten #5841</strain>
        <tissue evidence="13">Leaf</tissue>
    </source>
</reference>
<evidence type="ECO:0000259" key="12">
    <source>
        <dbReference type="Pfam" id="PF08323"/>
    </source>
</evidence>
<evidence type="ECO:0000256" key="5">
    <source>
        <dbReference type="ARBA" id="ARBA00022676"/>
    </source>
</evidence>
<evidence type="ECO:0000256" key="2">
    <source>
        <dbReference type="ARBA" id="ARBA00004727"/>
    </source>
</evidence>
<accession>A0A8T2UR95</accession>
<dbReference type="EC" id="2.4.1.21" evidence="4"/>
<feature type="region of interest" description="Disordered" evidence="10">
    <location>
        <begin position="308"/>
        <end position="343"/>
    </location>
</feature>
<dbReference type="AlphaFoldDB" id="A0A8T2UR95"/>
<keyword evidence="8" id="KW-0809">Transit peptide</keyword>
<evidence type="ECO:0000256" key="4">
    <source>
        <dbReference type="ARBA" id="ARBA00012588"/>
    </source>
</evidence>
<feature type="compositionally biased region" description="Polar residues" evidence="10">
    <location>
        <begin position="321"/>
        <end position="330"/>
    </location>
</feature>
<feature type="region of interest" description="Disordered" evidence="10">
    <location>
        <begin position="85"/>
        <end position="136"/>
    </location>
</feature>
<keyword evidence="7" id="KW-0750">Starch biosynthesis</keyword>
<dbReference type="HAMAP" id="MF_00484">
    <property type="entry name" value="Glycogen_synth"/>
    <property type="match status" value="1"/>
</dbReference>
<dbReference type="Pfam" id="PF00534">
    <property type="entry name" value="Glycos_transf_1"/>
    <property type="match status" value="1"/>
</dbReference>
<comment type="catalytic activity">
    <reaction evidence="1">
        <text>[(1-&gt;4)-alpha-D-glucosyl](n) + ADP-alpha-D-glucose = [(1-&gt;4)-alpha-D-glucosyl](n+1) + ADP + H(+)</text>
        <dbReference type="Rhea" id="RHEA:18189"/>
        <dbReference type="Rhea" id="RHEA-COMP:9584"/>
        <dbReference type="Rhea" id="RHEA-COMP:9587"/>
        <dbReference type="ChEBI" id="CHEBI:15378"/>
        <dbReference type="ChEBI" id="CHEBI:15444"/>
        <dbReference type="ChEBI" id="CHEBI:57498"/>
        <dbReference type="ChEBI" id="CHEBI:456216"/>
        <dbReference type="EC" id="2.4.1.21"/>
    </reaction>
</comment>
<keyword evidence="9" id="KW-0175">Coiled coil</keyword>
<feature type="coiled-coil region" evidence="9">
    <location>
        <begin position="368"/>
        <end position="416"/>
    </location>
</feature>
<evidence type="ECO:0000256" key="9">
    <source>
        <dbReference type="SAM" id="Coils"/>
    </source>
</evidence>
<organism evidence="13 14">
    <name type="scientific">Ceratopteris richardii</name>
    <name type="common">Triangle waterfern</name>
    <dbReference type="NCBI Taxonomy" id="49495"/>
    <lineage>
        <taxon>Eukaryota</taxon>
        <taxon>Viridiplantae</taxon>
        <taxon>Streptophyta</taxon>
        <taxon>Embryophyta</taxon>
        <taxon>Tracheophyta</taxon>
        <taxon>Polypodiopsida</taxon>
        <taxon>Polypodiidae</taxon>
        <taxon>Polypodiales</taxon>
        <taxon>Pteridineae</taxon>
        <taxon>Pteridaceae</taxon>
        <taxon>Parkerioideae</taxon>
        <taxon>Ceratopteris</taxon>
    </lineage>
</organism>
<dbReference type="GO" id="GO:0004373">
    <property type="term" value="F:alpha-1,4-glucan glucosyltransferase (UDP-glucose donor) activity"/>
    <property type="evidence" value="ECO:0007669"/>
    <property type="project" value="InterPro"/>
</dbReference>
<feature type="compositionally biased region" description="Basic and acidic residues" evidence="10">
    <location>
        <begin position="99"/>
        <end position="112"/>
    </location>
</feature>
<dbReference type="InterPro" id="IPR013534">
    <property type="entry name" value="Starch_synth_cat_dom"/>
</dbReference>
<gene>
    <name evidence="13" type="ORF">KP509_05G063100</name>
</gene>
<dbReference type="PANTHER" id="PTHR46083:SF2">
    <property type="entry name" value="STARCH SYNTHASE 4, CHLOROPLASTIC_AMYLOPLASTIC-RELATED"/>
    <property type="match status" value="1"/>
</dbReference>
<evidence type="ECO:0000256" key="7">
    <source>
        <dbReference type="ARBA" id="ARBA00022922"/>
    </source>
</evidence>
<keyword evidence="14" id="KW-1185">Reference proteome</keyword>